<dbReference type="Proteomes" id="UP000887577">
    <property type="component" value="Unplaced"/>
</dbReference>
<feature type="domain" description="Cwf19-like C-terminal" evidence="1">
    <location>
        <begin position="9"/>
        <end position="120"/>
    </location>
</feature>
<evidence type="ECO:0000313" key="2">
    <source>
        <dbReference type="Proteomes" id="UP000887577"/>
    </source>
</evidence>
<accession>A0A914Z3R0</accession>
<keyword evidence="2" id="KW-1185">Reference proteome</keyword>
<evidence type="ECO:0000259" key="1">
    <source>
        <dbReference type="Pfam" id="PF04677"/>
    </source>
</evidence>
<name>A0A914Z3R0_9BILA</name>
<organism evidence="2 3">
    <name type="scientific">Panagrolaimus superbus</name>
    <dbReference type="NCBI Taxonomy" id="310955"/>
    <lineage>
        <taxon>Eukaryota</taxon>
        <taxon>Metazoa</taxon>
        <taxon>Ecdysozoa</taxon>
        <taxon>Nematoda</taxon>
        <taxon>Chromadorea</taxon>
        <taxon>Rhabditida</taxon>
        <taxon>Tylenchina</taxon>
        <taxon>Panagrolaimomorpha</taxon>
        <taxon>Panagrolaimoidea</taxon>
        <taxon>Panagrolaimidae</taxon>
        <taxon>Panagrolaimus</taxon>
    </lineage>
</organism>
<sequence>MLPLFLFEHAKYERSNTSCEGCYASKDNGTLVYDSGKIVVSVTKRNILDGNHFYILPKEHYVSTVDLEDDVYEEMNKIKNAFIELYSKQNKSILFFEVNKNEKHMTIGGIPMETNVVKNSRRLLQNSFDLNAEEGASSSFFKDLTEVPGGLRRFLRPGISYTWFGFDNEKGYAYRLNDPEDFSDDFYYSTICAEIDEDFDDMQLRLKLTPDVVKNNRDKLRSELETLLS</sequence>
<dbReference type="InterPro" id="IPR006768">
    <property type="entry name" value="Cwf19-like_C_dom-1"/>
</dbReference>
<proteinExistence type="predicted"/>
<reference evidence="3" key="1">
    <citation type="submission" date="2022-11" db="UniProtKB">
        <authorList>
            <consortium name="WormBaseParasite"/>
        </authorList>
    </citation>
    <scope>IDENTIFICATION</scope>
</reference>
<dbReference type="InterPro" id="IPR040194">
    <property type="entry name" value="Cwf19-like"/>
</dbReference>
<dbReference type="GO" id="GO:0000398">
    <property type="term" value="P:mRNA splicing, via spliceosome"/>
    <property type="evidence" value="ECO:0007669"/>
    <property type="project" value="TreeGrafter"/>
</dbReference>
<dbReference type="AlphaFoldDB" id="A0A914Z3R0"/>
<dbReference type="GO" id="GO:0071014">
    <property type="term" value="C:post-mRNA release spliceosomal complex"/>
    <property type="evidence" value="ECO:0007669"/>
    <property type="project" value="TreeGrafter"/>
</dbReference>
<dbReference type="Pfam" id="PF04677">
    <property type="entry name" value="CwfJ_C_1"/>
    <property type="match status" value="1"/>
</dbReference>
<dbReference type="WBParaSite" id="PSU_v2.g4890.t1">
    <property type="protein sequence ID" value="PSU_v2.g4890.t1"/>
    <property type="gene ID" value="PSU_v2.g4890"/>
</dbReference>
<dbReference type="PANTHER" id="PTHR12072">
    <property type="entry name" value="CWF19, CELL CYCLE CONTROL PROTEIN"/>
    <property type="match status" value="1"/>
</dbReference>
<evidence type="ECO:0000313" key="3">
    <source>
        <dbReference type="WBParaSite" id="PSU_v2.g4890.t1"/>
    </source>
</evidence>
<protein>
    <submittedName>
        <fullName evidence="3">Cwf19-like C-terminal domain-containing protein</fullName>
    </submittedName>
</protein>